<protein>
    <submittedName>
        <fullName evidence="2">Uncharacterized protein</fullName>
    </submittedName>
</protein>
<dbReference type="EMBL" id="HBHI01029006">
    <property type="protein sequence ID" value="CAD9699401.1"/>
    <property type="molecule type" value="Transcribed_RNA"/>
</dbReference>
<evidence type="ECO:0000256" key="1">
    <source>
        <dbReference type="SAM" id="Coils"/>
    </source>
</evidence>
<dbReference type="AlphaFoldDB" id="A0A7S2SIL7"/>
<feature type="coiled-coil region" evidence="1">
    <location>
        <begin position="143"/>
        <end position="177"/>
    </location>
</feature>
<gene>
    <name evidence="2" type="ORF">EANT1437_LOCUS14872</name>
</gene>
<name>A0A7S2SIL7_9STRA</name>
<keyword evidence="1" id="KW-0175">Coiled coil</keyword>
<proteinExistence type="predicted"/>
<accession>A0A7S2SIL7</accession>
<sequence>MTAADLESFGFDPIVNNDLGDPDNLGLHLVPMDELADIDLGSFDDFINEVSDEHEEQLEEEEHEEDDHKIQDHYIKLLASDYRRSKRAKQDRDDRASIRKNFEVLSALSHRVQMDHSIDVVDNDDLCRPSDSFRCRDSNLRTLRKATKTLQELIKISRQLKKEKREIKAKLKKQQMKAKHTRKIKRHVKRMDTEKKKFLQGHNVPRFFNTPRSQPFMMPPMYSPYPQQATQLESVNPFYRNLSMRMPQSNGYKILPPSVYSNAQIPSKSFLYTSNNNVMKTHDINLIDRYIKPCHVISM</sequence>
<evidence type="ECO:0000313" key="2">
    <source>
        <dbReference type="EMBL" id="CAD9699401.1"/>
    </source>
</evidence>
<organism evidence="2">
    <name type="scientific">Eucampia antarctica</name>
    <dbReference type="NCBI Taxonomy" id="49252"/>
    <lineage>
        <taxon>Eukaryota</taxon>
        <taxon>Sar</taxon>
        <taxon>Stramenopiles</taxon>
        <taxon>Ochrophyta</taxon>
        <taxon>Bacillariophyta</taxon>
        <taxon>Mediophyceae</taxon>
        <taxon>Biddulphiophycidae</taxon>
        <taxon>Hemiaulales</taxon>
        <taxon>Hemiaulaceae</taxon>
        <taxon>Eucampia</taxon>
    </lineage>
</organism>
<reference evidence="2" key="1">
    <citation type="submission" date="2021-01" db="EMBL/GenBank/DDBJ databases">
        <authorList>
            <person name="Corre E."/>
            <person name="Pelletier E."/>
            <person name="Niang G."/>
            <person name="Scheremetjew M."/>
            <person name="Finn R."/>
            <person name="Kale V."/>
            <person name="Holt S."/>
            <person name="Cochrane G."/>
            <person name="Meng A."/>
            <person name="Brown T."/>
            <person name="Cohen L."/>
        </authorList>
    </citation>
    <scope>NUCLEOTIDE SEQUENCE</scope>
    <source>
        <strain evidence="2">CCMP1452</strain>
    </source>
</reference>